<feature type="domain" description="PHD-type" evidence="10">
    <location>
        <begin position="372"/>
        <end position="420"/>
    </location>
</feature>
<protein>
    <submittedName>
        <fullName evidence="11">PHD finger protein 10</fullName>
    </submittedName>
</protein>
<keyword evidence="6" id="KW-0805">Transcription regulation</keyword>
<dbReference type="InterPro" id="IPR011011">
    <property type="entry name" value="Znf_FYVE_PHD"/>
</dbReference>
<dbReference type="PANTHER" id="PTHR45888">
    <property type="entry name" value="HL01030P-RELATED"/>
    <property type="match status" value="1"/>
</dbReference>
<evidence type="ECO:0000313" key="12">
    <source>
        <dbReference type="Proteomes" id="UP000055024"/>
    </source>
</evidence>
<organism evidence="11 12">
    <name type="scientific">Trichinella zimbabwensis</name>
    <dbReference type="NCBI Taxonomy" id="268475"/>
    <lineage>
        <taxon>Eukaryota</taxon>
        <taxon>Metazoa</taxon>
        <taxon>Ecdysozoa</taxon>
        <taxon>Nematoda</taxon>
        <taxon>Enoplea</taxon>
        <taxon>Dorylaimia</taxon>
        <taxon>Trichinellida</taxon>
        <taxon>Trichinellidae</taxon>
        <taxon>Trichinella</taxon>
    </lineage>
</organism>
<evidence type="ECO:0000259" key="10">
    <source>
        <dbReference type="PROSITE" id="PS50016"/>
    </source>
</evidence>
<comment type="subcellular location">
    <subcellularLocation>
        <location evidence="1">Nucleus</location>
    </subcellularLocation>
</comment>
<dbReference type="Pfam" id="PF00628">
    <property type="entry name" value="PHD"/>
    <property type="match status" value="2"/>
</dbReference>
<dbReference type="PANTHER" id="PTHR45888:SF4">
    <property type="entry name" value="PHD FINGER PROTEIN 10"/>
    <property type="match status" value="1"/>
</dbReference>
<accession>A0A0V1HGC3</accession>
<dbReference type="SMART" id="SM00249">
    <property type="entry name" value="PHD"/>
    <property type="match status" value="2"/>
</dbReference>
<reference evidence="11 12" key="1">
    <citation type="submission" date="2015-01" db="EMBL/GenBank/DDBJ databases">
        <title>Evolution of Trichinella species and genotypes.</title>
        <authorList>
            <person name="Korhonen P.K."/>
            <person name="Edoardo P."/>
            <person name="Giuseppe L.R."/>
            <person name="Gasser R.B."/>
        </authorList>
    </citation>
    <scope>NUCLEOTIDE SEQUENCE [LARGE SCALE GENOMIC DNA]</scope>
    <source>
        <strain evidence="11">ISS1029</strain>
    </source>
</reference>
<dbReference type="InterPro" id="IPR001965">
    <property type="entry name" value="Znf_PHD"/>
</dbReference>
<dbReference type="Proteomes" id="UP000055024">
    <property type="component" value="Unassembled WGS sequence"/>
</dbReference>
<keyword evidence="5" id="KW-0862">Zinc</keyword>
<name>A0A0V1HGC3_9BILA</name>
<dbReference type="InterPro" id="IPR019787">
    <property type="entry name" value="Znf_PHD-finger"/>
</dbReference>
<keyword evidence="12" id="KW-1185">Reference proteome</keyword>
<evidence type="ECO:0000256" key="8">
    <source>
        <dbReference type="ARBA" id="ARBA00023242"/>
    </source>
</evidence>
<keyword evidence="3" id="KW-0677">Repeat</keyword>
<dbReference type="CDD" id="cd21085">
    <property type="entry name" value="WH_NTD_PHF10"/>
    <property type="match status" value="1"/>
</dbReference>
<evidence type="ECO:0000256" key="4">
    <source>
        <dbReference type="ARBA" id="ARBA00022771"/>
    </source>
</evidence>
<feature type="domain" description="PHD-type" evidence="10">
    <location>
        <begin position="321"/>
        <end position="375"/>
    </location>
</feature>
<evidence type="ECO:0000256" key="5">
    <source>
        <dbReference type="ARBA" id="ARBA00022833"/>
    </source>
</evidence>
<gene>
    <name evidence="11" type="primary">phf10</name>
    <name evidence="11" type="ORF">T11_9965</name>
</gene>
<evidence type="ECO:0000256" key="1">
    <source>
        <dbReference type="ARBA" id="ARBA00004123"/>
    </source>
</evidence>
<evidence type="ECO:0000256" key="6">
    <source>
        <dbReference type="ARBA" id="ARBA00023015"/>
    </source>
</evidence>
<evidence type="ECO:0000256" key="9">
    <source>
        <dbReference type="PROSITE-ProRule" id="PRU00146"/>
    </source>
</evidence>
<comment type="caution">
    <text evidence="11">The sequence shown here is derived from an EMBL/GenBank/DDBJ whole genome shotgun (WGS) entry which is preliminary data.</text>
</comment>
<dbReference type="Gene3D" id="3.30.40.10">
    <property type="entry name" value="Zinc/RING finger domain, C3HC4 (zinc finger)"/>
    <property type="match status" value="1"/>
</dbReference>
<evidence type="ECO:0000256" key="2">
    <source>
        <dbReference type="ARBA" id="ARBA00022723"/>
    </source>
</evidence>
<dbReference type="GO" id="GO:0005634">
    <property type="term" value="C:nucleus"/>
    <property type="evidence" value="ECO:0007669"/>
    <property type="project" value="UniProtKB-SubCell"/>
</dbReference>
<keyword evidence="8" id="KW-0539">Nucleus</keyword>
<dbReference type="GO" id="GO:0008270">
    <property type="term" value="F:zinc ion binding"/>
    <property type="evidence" value="ECO:0007669"/>
    <property type="project" value="UniProtKB-KW"/>
</dbReference>
<dbReference type="SUPFAM" id="SSF57903">
    <property type="entry name" value="FYVE/PHD zinc finger"/>
    <property type="match status" value="2"/>
</dbReference>
<dbReference type="OrthoDB" id="1903104at2759"/>
<dbReference type="EMBL" id="JYDP01000071">
    <property type="protein sequence ID" value="KRZ09553.1"/>
    <property type="molecule type" value="Genomic_DNA"/>
</dbReference>
<dbReference type="AlphaFoldDB" id="A0A0V1HGC3"/>
<keyword evidence="4 9" id="KW-0863">Zinc-finger</keyword>
<proteinExistence type="predicted"/>
<keyword evidence="7" id="KW-0804">Transcription</keyword>
<evidence type="ECO:0000256" key="7">
    <source>
        <dbReference type="ARBA" id="ARBA00023163"/>
    </source>
</evidence>
<sequence>MLLDAFSSFVCNILHFVDAALTMRKESPLEPGFARVGDPPSIPLPDSALQKTDNHATYIYSGYPVEYAWPVGSQNTYMVEKEVIQFLGVQNFKQRYPNLHRHNIVAEEYEYLLSNMRCGTKTFDEELIALKTVEVLKLMSGDFPEKFTEYFQLTRGEEEVISMENLNAEKGKLDKFAEQRKCLVKKAAVQNMELNQDRMTKRRKFFDIQTMILQEPVRRMSPKRDVLVNAYPVRVMHSQKTIVPPQVAREWVDRVPYMKGPTVIMEIGRSSSPETITVTSNEISAEAVADKASVISDRNKAISNLTRKSDGKLLNRGELTGESCAFCGNDLYVKDQYVQCSKCGSCGHISCMDMSLEMYAITRQYDWMCMECKPCSVCSNLDDEDQMLFCDRCDRGYHTYCVGLSKPPSGRWQCQKFCSFEETKQQDFRAYMQGVASTSYDGIKMKDEPLRCADCSVVMSKNELHKWKRRTLKTEVLCSQCNRRRRYEIGLRPEVLMCCLVTSR</sequence>
<dbReference type="STRING" id="268475.A0A0V1HGC3"/>
<evidence type="ECO:0000256" key="3">
    <source>
        <dbReference type="ARBA" id="ARBA00022737"/>
    </source>
</evidence>
<evidence type="ECO:0000313" key="11">
    <source>
        <dbReference type="EMBL" id="KRZ09553.1"/>
    </source>
</evidence>
<keyword evidence="2" id="KW-0479">Metal-binding</keyword>
<dbReference type="InterPro" id="IPR013083">
    <property type="entry name" value="Znf_RING/FYVE/PHD"/>
</dbReference>
<dbReference type="PROSITE" id="PS50016">
    <property type="entry name" value="ZF_PHD_2"/>
    <property type="match status" value="2"/>
</dbReference>